<comment type="catalytic activity">
    <reaction evidence="1 8">
        <text>a beta-lactam + H2O = a substituted beta-amino acid</text>
        <dbReference type="Rhea" id="RHEA:20401"/>
        <dbReference type="ChEBI" id="CHEBI:15377"/>
        <dbReference type="ChEBI" id="CHEBI:35627"/>
        <dbReference type="ChEBI" id="CHEBI:140347"/>
        <dbReference type="EC" id="3.5.2.6"/>
    </reaction>
</comment>
<feature type="active site" description="Acyl-ester intermediate" evidence="7">
    <location>
        <position position="67"/>
    </location>
</feature>
<keyword evidence="4 9" id="KW-0732">Signal</keyword>
<evidence type="ECO:0000256" key="5">
    <source>
        <dbReference type="ARBA" id="ARBA00022801"/>
    </source>
</evidence>
<gene>
    <name evidence="11" type="primary">blaOXA</name>
    <name evidence="11" type="ORF">NAF29_16485</name>
</gene>
<dbReference type="NCBIfam" id="NF012161">
    <property type="entry name" value="bla_class_D_main"/>
    <property type="match status" value="1"/>
</dbReference>
<organism evidence="11 12">
    <name type="scientific">Echinimonas agarilytica</name>
    <dbReference type="NCBI Taxonomy" id="1215918"/>
    <lineage>
        <taxon>Bacteria</taxon>
        <taxon>Pseudomonadati</taxon>
        <taxon>Pseudomonadota</taxon>
        <taxon>Gammaproteobacteria</taxon>
        <taxon>Alteromonadales</taxon>
        <taxon>Echinimonadaceae</taxon>
        <taxon>Echinimonas</taxon>
    </lineage>
</organism>
<comment type="similarity">
    <text evidence="2 8">Belongs to the class-D beta-lactamase family.</text>
</comment>
<dbReference type="AlphaFoldDB" id="A0AA42B8T4"/>
<feature type="domain" description="Penicillin-binding protein transpeptidase" evidence="10">
    <location>
        <begin position="54"/>
        <end position="255"/>
    </location>
</feature>
<dbReference type="EC" id="3.5.2.6" evidence="3 8"/>
<protein>
    <recommendedName>
        <fullName evidence="3 8">Beta-lactamase</fullName>
        <ecNumber evidence="3 8">3.5.2.6</ecNumber>
    </recommendedName>
</protein>
<feature type="modified residue" description="N6-carboxylysine" evidence="7">
    <location>
        <position position="70"/>
    </location>
</feature>
<feature type="signal peptide" evidence="9">
    <location>
        <begin position="1"/>
        <end position="19"/>
    </location>
</feature>
<keyword evidence="5 8" id="KW-0378">Hydrolase</keyword>
<evidence type="ECO:0000256" key="9">
    <source>
        <dbReference type="SAM" id="SignalP"/>
    </source>
</evidence>
<keyword evidence="6 8" id="KW-0046">Antibiotic resistance</keyword>
<evidence type="ECO:0000256" key="4">
    <source>
        <dbReference type="ARBA" id="ARBA00022729"/>
    </source>
</evidence>
<dbReference type="SUPFAM" id="SSF56601">
    <property type="entry name" value="beta-lactamase/transpeptidase-like"/>
    <property type="match status" value="1"/>
</dbReference>
<dbReference type="InterPro" id="IPR002137">
    <property type="entry name" value="Beta-lactam_class-D_AS"/>
</dbReference>
<evidence type="ECO:0000313" key="12">
    <source>
        <dbReference type="Proteomes" id="UP001165393"/>
    </source>
</evidence>
<reference evidence="11 12" key="1">
    <citation type="journal article" date="2013" name="Antonie Van Leeuwenhoek">
        <title>Echinimonas agarilytica gen. nov., sp. nov., a new gammaproteobacterium isolated from the sea urchin Strongylocentrotus intermedius.</title>
        <authorList>
            <person name="Nedashkovskaya O.I."/>
            <person name="Stenkova A.M."/>
            <person name="Zhukova N.V."/>
            <person name="Van Trappen S."/>
            <person name="Lee J.S."/>
            <person name="Kim S.B."/>
        </authorList>
    </citation>
    <scope>NUCLEOTIDE SEQUENCE [LARGE SCALE GENOMIC DNA]</scope>
    <source>
        <strain evidence="11 12">KMM 6351</strain>
    </source>
</reference>
<dbReference type="PROSITE" id="PS00337">
    <property type="entry name" value="BETA_LACTAMASE_D"/>
    <property type="match status" value="1"/>
</dbReference>
<dbReference type="GO" id="GO:0008800">
    <property type="term" value="F:beta-lactamase activity"/>
    <property type="evidence" value="ECO:0007669"/>
    <property type="project" value="UniProtKB-UniRule"/>
</dbReference>
<sequence>MKKSVVGILLIVLSTTVQALNWQADARVAALFEKYQLDGTFVLYDVQREQYSGFNLARAETRFIPASTFKIVNSLIGLTVGAVKDVHHKLPYGGQPQYLKVWEQDMGLADAIAVSNVPVYQALARRIGKQRMRHALEAIPYGNAQVGSEIDQFWLQGPVAISAIEQAHYLAKLAQLKLPFPVKVQQDVAAIIQQPTAPGRLLYAKTGWASSPEPDIGWWVGWVQKNHEIYSFALNINIQQSSDGAQRKHLGNAILSALDLVEFEPAPTD</sequence>
<dbReference type="RefSeq" id="WP_251262730.1">
    <property type="nucleotide sequence ID" value="NZ_JAMQGP010000009.1"/>
</dbReference>
<evidence type="ECO:0000256" key="8">
    <source>
        <dbReference type="RuleBase" id="RU361140"/>
    </source>
</evidence>
<keyword evidence="12" id="KW-1185">Reference proteome</keyword>
<dbReference type="GO" id="GO:0008658">
    <property type="term" value="F:penicillin binding"/>
    <property type="evidence" value="ECO:0007669"/>
    <property type="project" value="InterPro"/>
</dbReference>
<evidence type="ECO:0000256" key="1">
    <source>
        <dbReference type="ARBA" id="ARBA00001526"/>
    </source>
</evidence>
<dbReference type="InterPro" id="IPR001460">
    <property type="entry name" value="PCN-bd_Tpept"/>
</dbReference>
<evidence type="ECO:0000259" key="10">
    <source>
        <dbReference type="Pfam" id="PF00905"/>
    </source>
</evidence>
<dbReference type="Gene3D" id="3.40.710.10">
    <property type="entry name" value="DD-peptidase/beta-lactamase superfamily"/>
    <property type="match status" value="1"/>
</dbReference>
<evidence type="ECO:0000256" key="6">
    <source>
        <dbReference type="ARBA" id="ARBA00023251"/>
    </source>
</evidence>
<dbReference type="Pfam" id="PF00905">
    <property type="entry name" value="Transpeptidase"/>
    <property type="match status" value="1"/>
</dbReference>
<dbReference type="Proteomes" id="UP001165393">
    <property type="component" value="Unassembled WGS sequence"/>
</dbReference>
<comment type="caution">
    <text evidence="11">The sequence shown here is derived from an EMBL/GenBank/DDBJ whole genome shotgun (WGS) entry which is preliminary data.</text>
</comment>
<dbReference type="GO" id="GO:0046677">
    <property type="term" value="P:response to antibiotic"/>
    <property type="evidence" value="ECO:0007669"/>
    <property type="project" value="UniProtKB-UniRule"/>
</dbReference>
<feature type="chain" id="PRO_5041264465" description="Beta-lactamase" evidence="9">
    <location>
        <begin position="20"/>
        <end position="269"/>
    </location>
</feature>
<proteinExistence type="inferred from homology"/>
<accession>A0AA42B8T4</accession>
<evidence type="ECO:0000313" key="11">
    <source>
        <dbReference type="EMBL" id="MCM2681247.1"/>
    </source>
</evidence>
<evidence type="ECO:0000256" key="2">
    <source>
        <dbReference type="ARBA" id="ARBA00007898"/>
    </source>
</evidence>
<dbReference type="EMBL" id="JAMQGP010000009">
    <property type="protein sequence ID" value="MCM2681247.1"/>
    <property type="molecule type" value="Genomic_DNA"/>
</dbReference>
<evidence type="ECO:0000256" key="7">
    <source>
        <dbReference type="PIRSR" id="PIRSR602137-50"/>
    </source>
</evidence>
<name>A0AA42B8T4_9GAMM</name>
<dbReference type="GO" id="GO:0017001">
    <property type="term" value="P:antibiotic catabolic process"/>
    <property type="evidence" value="ECO:0007669"/>
    <property type="project" value="InterPro"/>
</dbReference>
<dbReference type="InterPro" id="IPR012338">
    <property type="entry name" value="Beta-lactam/transpept-like"/>
</dbReference>
<evidence type="ECO:0000256" key="3">
    <source>
        <dbReference type="ARBA" id="ARBA00012865"/>
    </source>
</evidence>